<feature type="signal peptide" evidence="4">
    <location>
        <begin position="1"/>
        <end position="18"/>
    </location>
</feature>
<keyword evidence="3" id="KW-0106">Calcium</keyword>
<dbReference type="AlphaFoldDB" id="A0A9D2UGP6"/>
<keyword evidence="7" id="KW-0326">Glycosidase</keyword>
<evidence type="ECO:0000259" key="5">
    <source>
        <dbReference type="Pfam" id="PF07971"/>
    </source>
</evidence>
<protein>
    <submittedName>
        <fullName evidence="7">GH92 family glycosyl hydrolase</fullName>
        <ecNumber evidence="7">3.2.1.-</ecNumber>
    </submittedName>
</protein>
<dbReference type="Gene3D" id="3.30.2080.10">
    <property type="entry name" value="GH92 mannosidase domain"/>
    <property type="match status" value="1"/>
</dbReference>
<keyword evidence="7" id="KW-0378">Hydrolase</keyword>
<dbReference type="PANTHER" id="PTHR12143">
    <property type="entry name" value="PEPTIDE N-GLYCANASE PNGASE -RELATED"/>
    <property type="match status" value="1"/>
</dbReference>
<comment type="subunit">
    <text evidence="2">Monomer.</text>
</comment>
<dbReference type="GO" id="GO:0030246">
    <property type="term" value="F:carbohydrate binding"/>
    <property type="evidence" value="ECO:0007669"/>
    <property type="project" value="InterPro"/>
</dbReference>
<dbReference type="PROSITE" id="PS51257">
    <property type="entry name" value="PROKAR_LIPOPROTEIN"/>
    <property type="match status" value="1"/>
</dbReference>
<dbReference type="Pfam" id="PF17678">
    <property type="entry name" value="Glyco_hydro_92N"/>
    <property type="match status" value="1"/>
</dbReference>
<feature type="chain" id="PRO_5038723658" evidence="4">
    <location>
        <begin position="19"/>
        <end position="732"/>
    </location>
</feature>
<evidence type="ECO:0000259" key="6">
    <source>
        <dbReference type="Pfam" id="PF17678"/>
    </source>
</evidence>
<organism evidence="7 8">
    <name type="scientific">Candidatus Avibacteroides avistercoris</name>
    <dbReference type="NCBI Taxonomy" id="2840690"/>
    <lineage>
        <taxon>Bacteria</taxon>
        <taxon>Pseudomonadati</taxon>
        <taxon>Bacteroidota</taxon>
        <taxon>Bacteroidia</taxon>
        <taxon>Bacteroidales</taxon>
        <taxon>Bacteroidaceae</taxon>
        <taxon>Bacteroidaceae incertae sedis</taxon>
        <taxon>Candidatus Avibacteroides</taxon>
    </lineage>
</organism>
<dbReference type="Proteomes" id="UP000787625">
    <property type="component" value="Unassembled WGS sequence"/>
</dbReference>
<dbReference type="GO" id="GO:0016798">
    <property type="term" value="F:hydrolase activity, acting on glycosyl bonds"/>
    <property type="evidence" value="ECO:0007669"/>
    <property type="project" value="UniProtKB-KW"/>
</dbReference>
<reference evidence="7" key="1">
    <citation type="journal article" date="2021" name="PeerJ">
        <title>Extensive microbial diversity within the chicken gut microbiome revealed by metagenomics and culture.</title>
        <authorList>
            <person name="Gilroy R."/>
            <person name="Ravi A."/>
            <person name="Getino M."/>
            <person name="Pursley I."/>
            <person name="Horton D.L."/>
            <person name="Alikhan N.F."/>
            <person name="Baker D."/>
            <person name="Gharbi K."/>
            <person name="Hall N."/>
            <person name="Watson M."/>
            <person name="Adriaenssens E.M."/>
            <person name="Foster-Nyarko E."/>
            <person name="Jarju S."/>
            <person name="Secka A."/>
            <person name="Antonio M."/>
            <person name="Oren A."/>
            <person name="Chaudhuri R.R."/>
            <person name="La Ragione R."/>
            <person name="Hildebrand F."/>
            <person name="Pallen M.J."/>
        </authorList>
    </citation>
    <scope>NUCLEOTIDE SEQUENCE</scope>
    <source>
        <strain evidence="7">MalCec1-1739</strain>
    </source>
</reference>
<dbReference type="FunFam" id="3.30.2080.10:FF:000001">
    <property type="entry name" value="Alpha-1,2-mannosidase subfamily"/>
    <property type="match status" value="1"/>
</dbReference>
<dbReference type="NCBIfam" id="TIGR01180">
    <property type="entry name" value="aman2_put"/>
    <property type="match status" value="1"/>
</dbReference>
<dbReference type="InterPro" id="IPR005887">
    <property type="entry name" value="GH92_a_mannosidase_put"/>
</dbReference>
<dbReference type="GO" id="GO:0005975">
    <property type="term" value="P:carbohydrate metabolic process"/>
    <property type="evidence" value="ECO:0007669"/>
    <property type="project" value="InterPro"/>
</dbReference>
<evidence type="ECO:0000313" key="8">
    <source>
        <dbReference type="Proteomes" id="UP000787625"/>
    </source>
</evidence>
<dbReference type="InterPro" id="IPR050883">
    <property type="entry name" value="PNGase"/>
</dbReference>
<comment type="caution">
    <text evidence="7">The sequence shown here is derived from an EMBL/GenBank/DDBJ whole genome shotgun (WGS) entry which is preliminary data.</text>
</comment>
<dbReference type="GO" id="GO:0000224">
    <property type="term" value="F:peptide-N4-(N-acetyl-beta-glucosaminyl)asparagine amidase activity"/>
    <property type="evidence" value="ECO:0007669"/>
    <property type="project" value="TreeGrafter"/>
</dbReference>
<keyword evidence="4" id="KW-0732">Signal</keyword>
<dbReference type="PANTHER" id="PTHR12143:SF39">
    <property type="entry name" value="SECRETED PROTEIN"/>
    <property type="match status" value="1"/>
</dbReference>
<dbReference type="InterPro" id="IPR008928">
    <property type="entry name" value="6-hairpin_glycosidase_sf"/>
</dbReference>
<evidence type="ECO:0000256" key="2">
    <source>
        <dbReference type="ARBA" id="ARBA00011245"/>
    </source>
</evidence>
<dbReference type="SUPFAM" id="SSF48208">
    <property type="entry name" value="Six-hairpin glycosidases"/>
    <property type="match status" value="1"/>
</dbReference>
<feature type="domain" description="Glycosyl hydrolase family 92 N-terminal" evidence="6">
    <location>
        <begin position="33"/>
        <end position="256"/>
    </location>
</feature>
<dbReference type="Gene3D" id="1.20.1610.10">
    <property type="entry name" value="alpha-1,2-mannosidases domains"/>
    <property type="match status" value="1"/>
</dbReference>
<dbReference type="Pfam" id="PF07971">
    <property type="entry name" value="Glyco_hydro_92"/>
    <property type="match status" value="1"/>
</dbReference>
<evidence type="ECO:0000256" key="4">
    <source>
        <dbReference type="SAM" id="SignalP"/>
    </source>
</evidence>
<evidence type="ECO:0000256" key="3">
    <source>
        <dbReference type="ARBA" id="ARBA00022837"/>
    </source>
</evidence>
<proteinExistence type="predicted"/>
<dbReference type="InterPro" id="IPR041371">
    <property type="entry name" value="GH92_N"/>
</dbReference>
<dbReference type="FunFam" id="1.20.1050.60:FF:000001">
    <property type="entry name" value="Putative alpha-1,2-mannosidase"/>
    <property type="match status" value="1"/>
</dbReference>
<feature type="domain" description="Glycosyl hydrolase family 92" evidence="5">
    <location>
        <begin position="263"/>
        <end position="728"/>
    </location>
</feature>
<dbReference type="GO" id="GO:0006516">
    <property type="term" value="P:glycoprotein catabolic process"/>
    <property type="evidence" value="ECO:0007669"/>
    <property type="project" value="TreeGrafter"/>
</dbReference>
<sequence>MYTNKLLTALAATTMLMASCGSGETGQPDYTAYVNTFIGTADNGHTFPGACLPFGMVQASPETGAVGWRYCSGYNYADSLIWGFSQTHLNGTGCLDLGDVLIQPVTGKRVRNDYRSRFDKATESATPGYYTVRLDDYGVRAEMTATDNTAAYRFVYEDADSASLLIDLQHGMAWNEDQYHSHVLACRSEWTDDHTLEGHVISKVWAEQQLYFIMRLNRPVTDKFVLPKQEGERGDRWIASFDMTPGDTLEVRISLSAVDSRGASLNMQAQSDGKTFDALRLAAKDAWQDILSSIVIDGTEAQKESFYTAMYHLFVQPTDIADTDGRYRGANDSVFKADGGRYFSTFSTWDTFRAAHPLYTIVAPDAVTGFVQTMIAHTDVQGYLPIWSLWGKETFTMIGNHAASVIAEAYEKGIRGYDAEEAYEAVRKSLTTSHIRSDWDVYDKYGYYPKDKVDAESVSRTLETCYDDYAAAVMAGALGKDDDARFFRDRSMNYKNLFDTTTMLMRPKLSDGSWLTPFNPFGLAHAESVGGDYTEGNAWQYTWHVMQDVEGLIGLYGGRETFLSQLDSLFIYDASLMGDGLSDVTGLIGLYAHGNEPSHHVAYLYALAGRPWRTQELVRELCDTKYINKPDGLCGNDDCGQMSAWYIFSMLGFYPVDPVSCEYVIGAPQVPEAVINLPGGGQFKVVAEGLSTDNKYVGGVTLNGEPYDKPYITHDDIVKGGTLTFKMTGSHE</sequence>
<reference evidence="7" key="2">
    <citation type="submission" date="2021-04" db="EMBL/GenBank/DDBJ databases">
        <authorList>
            <person name="Gilroy R."/>
        </authorList>
    </citation>
    <scope>NUCLEOTIDE SEQUENCE</scope>
    <source>
        <strain evidence="7">MalCec1-1739</strain>
    </source>
</reference>
<dbReference type="Gene3D" id="2.70.98.10">
    <property type="match status" value="1"/>
</dbReference>
<gene>
    <name evidence="7" type="ORF">IAA93_00060</name>
</gene>
<dbReference type="Gene3D" id="1.20.1050.60">
    <property type="entry name" value="alpha-1,2-mannosidase"/>
    <property type="match status" value="1"/>
</dbReference>
<dbReference type="InterPro" id="IPR014718">
    <property type="entry name" value="GH-type_carb-bd"/>
</dbReference>
<accession>A0A9D2UGP6</accession>
<name>A0A9D2UGP6_9BACT</name>
<comment type="cofactor">
    <cofactor evidence="1">
        <name>Ca(2+)</name>
        <dbReference type="ChEBI" id="CHEBI:29108"/>
    </cofactor>
</comment>
<dbReference type="InterPro" id="IPR012939">
    <property type="entry name" value="Glyco_hydro_92"/>
</dbReference>
<evidence type="ECO:0000313" key="7">
    <source>
        <dbReference type="EMBL" id="HJD52110.1"/>
    </source>
</evidence>
<dbReference type="EC" id="3.2.1.-" evidence="7"/>
<evidence type="ECO:0000256" key="1">
    <source>
        <dbReference type="ARBA" id="ARBA00001913"/>
    </source>
</evidence>
<dbReference type="EMBL" id="DWUP01000001">
    <property type="protein sequence ID" value="HJD52110.1"/>
    <property type="molecule type" value="Genomic_DNA"/>
</dbReference>
<dbReference type="GO" id="GO:0005829">
    <property type="term" value="C:cytosol"/>
    <property type="evidence" value="ECO:0007669"/>
    <property type="project" value="TreeGrafter"/>
</dbReference>